<keyword evidence="3" id="KW-0325">Glycoprotein</keyword>
<evidence type="ECO:0000256" key="3">
    <source>
        <dbReference type="ARBA" id="ARBA00023180"/>
    </source>
</evidence>
<dbReference type="EMBL" id="JACWZY010000025">
    <property type="protein sequence ID" value="MBD2703814.1"/>
    <property type="molecule type" value="Genomic_DNA"/>
</dbReference>
<dbReference type="PANTHER" id="PTHR36220">
    <property type="entry name" value="UNNAMED PRODUCT"/>
    <property type="match status" value="1"/>
</dbReference>
<feature type="chain" id="PRO_5036883236" evidence="4">
    <location>
        <begin position="21"/>
        <end position="476"/>
    </location>
</feature>
<dbReference type="SUPFAM" id="SSF69318">
    <property type="entry name" value="Integrin alpha N-terminal domain"/>
    <property type="match status" value="1"/>
</dbReference>
<comment type="caution">
    <text evidence="5">The sequence shown here is derived from an EMBL/GenBank/DDBJ whole genome shotgun (WGS) entry which is preliminary data.</text>
</comment>
<organism evidence="5 6">
    <name type="scientific">Spirosoma profusum</name>
    <dbReference type="NCBI Taxonomy" id="2771354"/>
    <lineage>
        <taxon>Bacteria</taxon>
        <taxon>Pseudomonadati</taxon>
        <taxon>Bacteroidota</taxon>
        <taxon>Cytophagia</taxon>
        <taxon>Cytophagales</taxon>
        <taxon>Cytophagaceae</taxon>
        <taxon>Spirosoma</taxon>
    </lineage>
</organism>
<reference evidence="5" key="1">
    <citation type="submission" date="2020-09" db="EMBL/GenBank/DDBJ databases">
        <authorList>
            <person name="Kim M.K."/>
        </authorList>
    </citation>
    <scope>NUCLEOTIDE SEQUENCE</scope>
    <source>
        <strain evidence="5">BT702</strain>
    </source>
</reference>
<evidence type="ECO:0000256" key="1">
    <source>
        <dbReference type="ARBA" id="ARBA00022729"/>
    </source>
</evidence>
<dbReference type="InterPro" id="IPR013519">
    <property type="entry name" value="Int_alpha_beta-p"/>
</dbReference>
<gene>
    <name evidence="5" type="ORF">IC229_24420</name>
</gene>
<feature type="signal peptide" evidence="4">
    <location>
        <begin position="1"/>
        <end position="20"/>
    </location>
</feature>
<dbReference type="InterPro" id="IPR013517">
    <property type="entry name" value="FG-GAP"/>
</dbReference>
<proteinExistence type="predicted"/>
<evidence type="ECO:0000256" key="2">
    <source>
        <dbReference type="ARBA" id="ARBA00022737"/>
    </source>
</evidence>
<name>A0A927APB5_9BACT</name>
<evidence type="ECO:0000313" key="5">
    <source>
        <dbReference type="EMBL" id="MBD2703814.1"/>
    </source>
</evidence>
<dbReference type="RefSeq" id="WP_190889820.1">
    <property type="nucleotide sequence ID" value="NZ_JACWZY010000025.1"/>
</dbReference>
<dbReference type="Proteomes" id="UP000598820">
    <property type="component" value="Unassembled WGS sequence"/>
</dbReference>
<dbReference type="Gene3D" id="2.130.10.130">
    <property type="entry name" value="Integrin alpha, N-terminal"/>
    <property type="match status" value="3"/>
</dbReference>
<keyword evidence="2" id="KW-0677">Repeat</keyword>
<dbReference type="InterPro" id="IPR028994">
    <property type="entry name" value="Integrin_alpha_N"/>
</dbReference>
<dbReference type="AlphaFoldDB" id="A0A927APB5"/>
<protein>
    <submittedName>
        <fullName evidence="5">FG-GAP repeat protein</fullName>
    </submittedName>
</protein>
<evidence type="ECO:0000313" key="6">
    <source>
        <dbReference type="Proteomes" id="UP000598820"/>
    </source>
</evidence>
<accession>A0A927APB5</accession>
<dbReference type="Pfam" id="PF14312">
    <property type="entry name" value="FG-GAP_2"/>
    <property type="match status" value="6"/>
</dbReference>
<keyword evidence="1 4" id="KW-0732">Signal</keyword>
<dbReference type="PANTHER" id="PTHR36220:SF1">
    <property type="entry name" value="GAMMA TUBULIN COMPLEX COMPONENT C-TERMINAL DOMAIN-CONTAINING PROTEIN"/>
    <property type="match status" value="1"/>
</dbReference>
<dbReference type="SMART" id="SM00191">
    <property type="entry name" value="Int_alpha"/>
    <property type="match status" value="5"/>
</dbReference>
<evidence type="ECO:0000256" key="4">
    <source>
        <dbReference type="SAM" id="SignalP"/>
    </source>
</evidence>
<sequence>MKAHLYCLILLCLFTKATRAQIGFGGTPHPSAAIDVPSTTKAAYLPRMSSAQRIAIVNPQVGAIVFDLDKTTLYLYDGQNWLPMATTSANALAPVSRTASDGMSGDGMGVLGDSFGQSVSIWGDYALIGAPQDVVNGQLSQGSAYVFVRIGRAWTQQAKLLASDGSGGNAFGSSVSLSGDYAFIGTGVNSAYVFFRNGTAWNQQQKLTSSANSGFGQSVSISGDYALVGAFYETVGENSHQGSAYIFMRSGTTWTQQAKLVSNDGYIDDAFGSRVALSGDYALIGAPQNDANSATNTNQGAAYVFSRNVFVGSGNTWSQQAKLTASEGSPNDQFGWGVALSGSYAVVGSVFNDLGANTDQGAAYVFSRSGTSWTQLVKLTAFDGSTDDHFGGSVSIGGDYIIVGATGADGDGYINQGACYVYQRSGINWVQVRRVDDNSPPNTRNGSSVGMSNGTFVIGGPGFQLGKGKVSFGVVE</sequence>
<keyword evidence="6" id="KW-1185">Reference proteome</keyword>